<evidence type="ECO:0000256" key="6">
    <source>
        <dbReference type="SAM" id="MobiDB-lite"/>
    </source>
</evidence>
<feature type="domain" description="RNA polymerase Rpb7-like N-terminal" evidence="8">
    <location>
        <begin position="9"/>
        <end position="63"/>
    </location>
</feature>
<dbReference type="GO" id="GO:0031369">
    <property type="term" value="F:translation initiation factor binding"/>
    <property type="evidence" value="ECO:0007669"/>
    <property type="project" value="TreeGrafter"/>
</dbReference>
<dbReference type="eggNOG" id="KOG3298">
    <property type="taxonomic scope" value="Eukaryota"/>
</dbReference>
<comment type="function">
    <text evidence="5">DNA-dependent RNA polymerase which catalyzes the transcription of DNA into RNA using the four ribonucleoside triphosphates as substrates.</text>
</comment>
<dbReference type="InParanoid" id="V5FBT0"/>
<dbReference type="PANTHER" id="PTHR12709:SF4">
    <property type="entry name" value="DNA-DIRECTED RNA POLYMERASE II SUBUNIT RPB7"/>
    <property type="match status" value="1"/>
</dbReference>
<dbReference type="InterPro" id="IPR045113">
    <property type="entry name" value="Rpb7-like"/>
</dbReference>
<dbReference type="Pfam" id="PF03876">
    <property type="entry name" value="SHS2_Rpb7-N"/>
    <property type="match status" value="1"/>
</dbReference>
<dbReference type="GO" id="GO:0045948">
    <property type="term" value="P:positive regulation of translational initiation"/>
    <property type="evidence" value="ECO:0007669"/>
    <property type="project" value="TreeGrafter"/>
</dbReference>
<evidence type="ECO:0000256" key="1">
    <source>
        <dbReference type="ARBA" id="ARBA00004123"/>
    </source>
</evidence>
<evidence type="ECO:0000259" key="7">
    <source>
        <dbReference type="Pfam" id="PF00575"/>
    </source>
</evidence>
<dbReference type="SUPFAM" id="SSF50249">
    <property type="entry name" value="Nucleic acid-binding proteins"/>
    <property type="match status" value="1"/>
</dbReference>
<feature type="region of interest" description="Disordered" evidence="6">
    <location>
        <begin position="808"/>
        <end position="840"/>
    </location>
</feature>
<evidence type="ECO:0000256" key="5">
    <source>
        <dbReference type="RuleBase" id="RU369086"/>
    </source>
</evidence>
<feature type="compositionally biased region" description="Basic and acidic residues" evidence="6">
    <location>
        <begin position="694"/>
        <end position="715"/>
    </location>
</feature>
<dbReference type="FunFam" id="3.30.1490.120:FF:000001">
    <property type="entry name" value="DNA-directed RNA polymerase II subunit RPB7"/>
    <property type="match status" value="1"/>
</dbReference>
<evidence type="ECO:0000256" key="4">
    <source>
        <dbReference type="ARBA" id="ARBA00023163"/>
    </source>
</evidence>
<dbReference type="GO" id="GO:0006367">
    <property type="term" value="P:transcription initiation at RNA polymerase II promoter"/>
    <property type="evidence" value="ECO:0007669"/>
    <property type="project" value="TreeGrafter"/>
</dbReference>
<comment type="similarity">
    <text evidence="2">Belongs to the eukaryotic RPB7/RPC8 RNA polymerase subunit family.</text>
</comment>
<comment type="subcellular location">
    <subcellularLocation>
        <location evidence="1 5">Nucleus</location>
    </subcellularLocation>
</comment>
<proteinExistence type="inferred from homology"/>
<accession>V5FBT0</accession>
<feature type="compositionally biased region" description="Polar residues" evidence="6">
    <location>
        <begin position="448"/>
        <end position="465"/>
    </location>
</feature>
<dbReference type="EMBL" id="BAUL01000081">
    <property type="protein sequence ID" value="GAD94214.1"/>
    <property type="molecule type" value="Genomic_DNA"/>
</dbReference>
<dbReference type="Pfam" id="PF00575">
    <property type="entry name" value="S1"/>
    <property type="match status" value="1"/>
</dbReference>
<dbReference type="Gene3D" id="2.40.50.140">
    <property type="entry name" value="Nucleic acid-binding proteins"/>
    <property type="match status" value="1"/>
</dbReference>
<evidence type="ECO:0000256" key="2">
    <source>
        <dbReference type="ARBA" id="ARBA00009307"/>
    </source>
</evidence>
<dbReference type="Proteomes" id="UP000018001">
    <property type="component" value="Unassembled WGS sequence"/>
</dbReference>
<dbReference type="HOGENOM" id="CLU_017360_0_0_1"/>
<feature type="domain" description="S1 motif" evidence="7">
    <location>
        <begin position="77"/>
        <end position="154"/>
    </location>
</feature>
<dbReference type="InterPro" id="IPR012340">
    <property type="entry name" value="NA-bd_OB-fold"/>
</dbReference>
<feature type="compositionally biased region" description="Basic and acidic residues" evidence="6">
    <location>
        <begin position="466"/>
        <end position="476"/>
    </location>
</feature>
<feature type="compositionally biased region" description="Basic and acidic residues" evidence="6">
    <location>
        <begin position="656"/>
        <end position="674"/>
    </location>
</feature>
<dbReference type="GO" id="GO:0003727">
    <property type="term" value="F:single-stranded RNA binding"/>
    <property type="evidence" value="ECO:0007669"/>
    <property type="project" value="TreeGrafter"/>
</dbReference>
<dbReference type="GO" id="GO:0003697">
    <property type="term" value="F:single-stranded DNA binding"/>
    <property type="evidence" value="ECO:0007669"/>
    <property type="project" value="TreeGrafter"/>
</dbReference>
<dbReference type="AlphaFoldDB" id="V5FBT0"/>
<keyword evidence="3 5" id="KW-0240">DNA-directed RNA polymerase</keyword>
<evidence type="ECO:0000313" key="10">
    <source>
        <dbReference type="Proteomes" id="UP000018001"/>
    </source>
</evidence>
<organism evidence="9 10">
    <name type="scientific">Byssochlamys spectabilis (strain No. 5 / NBRC 109023)</name>
    <name type="common">Paecilomyces variotii</name>
    <dbReference type="NCBI Taxonomy" id="1356009"/>
    <lineage>
        <taxon>Eukaryota</taxon>
        <taxon>Fungi</taxon>
        <taxon>Dikarya</taxon>
        <taxon>Ascomycota</taxon>
        <taxon>Pezizomycotina</taxon>
        <taxon>Eurotiomycetes</taxon>
        <taxon>Eurotiomycetidae</taxon>
        <taxon>Eurotiales</taxon>
        <taxon>Thermoascaceae</taxon>
        <taxon>Paecilomyces</taxon>
    </lineage>
</organism>
<reference evidence="10" key="1">
    <citation type="journal article" date="2014" name="Genome Announc.">
        <title>Draft genome sequence of the formaldehyde-resistant fungus Byssochlamys spectabilis No. 5 (anamorph Paecilomyces variotii No. 5) (NBRC109023).</title>
        <authorList>
            <person name="Oka T."/>
            <person name="Ekino K."/>
            <person name="Fukuda K."/>
            <person name="Nomura Y."/>
        </authorList>
    </citation>
    <scope>NUCLEOTIDE SEQUENCE [LARGE SCALE GENOMIC DNA]</scope>
    <source>
        <strain evidence="10">No. 5 / NBRC 109023</strain>
    </source>
</reference>
<dbReference type="CDD" id="cd04329">
    <property type="entry name" value="RNAP_II_Rpb7_N"/>
    <property type="match status" value="1"/>
</dbReference>
<dbReference type="CDD" id="cd04462">
    <property type="entry name" value="S1_RNAPII_Rpb7"/>
    <property type="match status" value="1"/>
</dbReference>
<dbReference type="GO" id="GO:0000932">
    <property type="term" value="C:P-body"/>
    <property type="evidence" value="ECO:0007669"/>
    <property type="project" value="TreeGrafter"/>
</dbReference>
<dbReference type="InterPro" id="IPR005576">
    <property type="entry name" value="Rpb7-like_N"/>
</dbReference>
<dbReference type="PANTHER" id="PTHR12709">
    <property type="entry name" value="DNA-DIRECTED RNA POLYMERASE II, III"/>
    <property type="match status" value="1"/>
</dbReference>
<name>V5FBT0_BYSSN</name>
<dbReference type="OrthoDB" id="1162399at2759"/>
<keyword evidence="4 5" id="KW-0804">Transcription</keyword>
<feature type="region of interest" description="Disordered" evidence="6">
    <location>
        <begin position="448"/>
        <end position="486"/>
    </location>
</feature>
<dbReference type="FunFam" id="2.40.50.140:FF:000156">
    <property type="entry name" value="DNA-directed RNA polymerase II subunit"/>
    <property type="match status" value="1"/>
</dbReference>
<dbReference type="InterPro" id="IPR003029">
    <property type="entry name" value="S1_domain"/>
</dbReference>
<evidence type="ECO:0000313" key="9">
    <source>
        <dbReference type="EMBL" id="GAD94214.1"/>
    </source>
</evidence>
<evidence type="ECO:0000256" key="3">
    <source>
        <dbReference type="ARBA" id="ARBA00022478"/>
    </source>
</evidence>
<protein>
    <recommendedName>
        <fullName evidence="5">DNA-directed RNA polymerase subunit</fullName>
    </recommendedName>
</protein>
<dbReference type="Gene3D" id="3.30.1490.120">
    <property type="entry name" value="RNA polymerase Rpb7-like, N-terminal domain"/>
    <property type="match status" value="1"/>
</dbReference>
<keyword evidence="5" id="KW-0539">Nucleus</keyword>
<dbReference type="InterPro" id="IPR036898">
    <property type="entry name" value="RNA_pol_Rpb7-like_N_sf"/>
</dbReference>
<comment type="caution">
    <text evidence="9">The sequence shown here is derived from an EMBL/GenBank/DDBJ whole genome shotgun (WGS) entry which is preliminary data.</text>
</comment>
<evidence type="ECO:0000259" key="8">
    <source>
        <dbReference type="Pfam" id="PF03876"/>
    </source>
</evidence>
<sequence>MFFLKEETKVVALHPSYFGPNVKEYLINRLNEEEEGRCTGDHFVICVMDMVDIGEGRVIPGSGHAEYTIQYRAIIWKPFRGETVDAIVTSVKPTGIFTLAGPLSVFIARKNIPSDIKWEPNTVPPQYTDHGDQVIEKGTSLRLKILGVKPDVAAINAIGTIKEDYLGARDIKGLLDDPLHPHEIPPPEGAQGHRYKLGALEIFETVWIVSVLEPEIGMCLVWDCSVAAVVLYACRLERQPARSAGAQVLSKFRLLRCLFQLAPRPALREEIGQQSASGLEPPSQTPFFARNMSLKSIYERFLADPASAPLASDVSLIYITTTTTVSEANSVLKHLSSQQRIVKKKAEKIIGVVEGSDSLCLDVETTLEFVDGGGAYLPSLDDNFLIDHVATFPTIHIVRFNAQNEIQQIRLYWDQGSLLKQVEVIGARSRSWPIRDAKDQLRLISSATSGESSGLVTPPNGSENKSAPKDEQERATKASPSKKRIKDPYAAESLFELLSPGQDRMQKVVAPRAAATGKPPPRDYSELFVGEDDDVAPVQSPANRPVAPKIGSSKHYKPSSLFVEEDESATQEEQTPSKPIAPKAGSSKNFKPSRVFIDEEEEHVEDKEPKYKTHPKKFSHFELGDGDDEVGQPSKPIPSRPKSQHVAQWGFEDFVTPEKPKPKIRPSDTRHFAWSDDEVDAQDTPPARPHVAQPRRDAETHFQLQHDDTEEEIKPRKTLGSAHNKGLGLYDNNLYDEEGNPTPHQPEQKAPLAIIPNGTHRRKDFDSHWSVTDELAEEEPISHENKKPIAHDKMKHIKHMEASWAAYDESPEQKVASKPKRMSRNVLQPSWALGDEDEGF</sequence>
<feature type="region of interest" description="Disordered" evidence="6">
    <location>
        <begin position="509"/>
        <end position="751"/>
    </location>
</feature>
<dbReference type="GO" id="GO:0060213">
    <property type="term" value="P:positive regulation of nuclear-transcribed mRNA poly(A) tail shortening"/>
    <property type="evidence" value="ECO:0007669"/>
    <property type="project" value="TreeGrafter"/>
</dbReference>
<gene>
    <name evidence="9" type="ORF">PVAR5_2837</name>
</gene>
<keyword evidence="10" id="KW-1185">Reference proteome</keyword>
<dbReference type="GO" id="GO:0005665">
    <property type="term" value="C:RNA polymerase II, core complex"/>
    <property type="evidence" value="ECO:0007669"/>
    <property type="project" value="TreeGrafter"/>
</dbReference>
<dbReference type="SUPFAM" id="SSF88798">
    <property type="entry name" value="N-terminal, heterodimerisation domain of RBP7 (RpoE)"/>
    <property type="match status" value="1"/>
</dbReference>